<dbReference type="EMBL" id="LYPA01000066">
    <property type="protein sequence ID" value="OBR64143.1"/>
    <property type="molecule type" value="Genomic_DNA"/>
</dbReference>
<organism evidence="1 2">
    <name type="scientific">Paenibacillus oryzae</name>
    <dbReference type="NCBI Taxonomy" id="1844972"/>
    <lineage>
        <taxon>Bacteria</taxon>
        <taxon>Bacillati</taxon>
        <taxon>Bacillota</taxon>
        <taxon>Bacilli</taxon>
        <taxon>Bacillales</taxon>
        <taxon>Paenibacillaceae</taxon>
        <taxon>Paenibacillus</taxon>
    </lineage>
</organism>
<dbReference type="Proteomes" id="UP000092024">
    <property type="component" value="Unassembled WGS sequence"/>
</dbReference>
<accession>A0A1A5YEX7</accession>
<keyword evidence="2" id="KW-1185">Reference proteome</keyword>
<protein>
    <submittedName>
        <fullName evidence="1">Uncharacterized protein</fullName>
    </submittedName>
</protein>
<evidence type="ECO:0000313" key="2">
    <source>
        <dbReference type="Proteomes" id="UP000092024"/>
    </source>
</evidence>
<proteinExistence type="predicted"/>
<dbReference type="AlphaFoldDB" id="A0A1A5YEX7"/>
<name>A0A1A5YEX7_9BACL</name>
<gene>
    <name evidence="1" type="ORF">A7K91_16130</name>
</gene>
<comment type="caution">
    <text evidence="1">The sequence shown here is derived from an EMBL/GenBank/DDBJ whole genome shotgun (WGS) entry which is preliminary data.</text>
</comment>
<reference evidence="1 2" key="1">
    <citation type="submission" date="2016-05" db="EMBL/GenBank/DDBJ databases">
        <title>Paenibacillus oryzae. sp. nov., isolated from the rice root.</title>
        <authorList>
            <person name="Zhang J."/>
            <person name="Zhang X."/>
        </authorList>
    </citation>
    <scope>NUCLEOTIDE SEQUENCE [LARGE SCALE GENOMIC DNA]</scope>
    <source>
        <strain evidence="1 2">1DrF-4</strain>
    </source>
</reference>
<sequence length="232" mass="25764">MRRGLYVFPYKAGPPGADVARFVRSFIQTGAAGGRCGAVCTFFHTKRGRRGPIRRGLYVFSYKAGPPGADATRFVRFFIQSGAAGGRCGAVCTFFHTKRDRRGPMRRGLYVFSYKAGPPGADVARFVRFFIQIEIAGGRCGAVCTFFHTKRGRRGRCGAVCTFFHTKRGRQRPMRRGLYVFPYKAGPPEADAARFVRFSIQSGAAGGQLREVCMFLRYYSGTTAKEKLFLPT</sequence>
<evidence type="ECO:0000313" key="1">
    <source>
        <dbReference type="EMBL" id="OBR64143.1"/>
    </source>
</evidence>